<gene>
    <name evidence="1" type="ORF">BB561_005128</name>
</gene>
<evidence type="ECO:0000313" key="2">
    <source>
        <dbReference type="Proteomes" id="UP000245383"/>
    </source>
</evidence>
<dbReference type="AlphaFoldDB" id="A0A2T9YC13"/>
<accession>A0A2T9YC13</accession>
<keyword evidence="2" id="KW-1185">Reference proteome</keyword>
<protein>
    <submittedName>
        <fullName evidence="1">Uncharacterized protein</fullName>
    </submittedName>
</protein>
<reference evidence="1 2" key="1">
    <citation type="journal article" date="2018" name="MBio">
        <title>Comparative Genomics Reveals the Core Gene Toolbox for the Fungus-Insect Symbiosis.</title>
        <authorList>
            <person name="Wang Y."/>
            <person name="Stata M."/>
            <person name="Wang W."/>
            <person name="Stajich J.E."/>
            <person name="White M.M."/>
            <person name="Moncalvo J.M."/>
        </authorList>
    </citation>
    <scope>NUCLEOTIDE SEQUENCE [LARGE SCALE GENOMIC DNA]</scope>
    <source>
        <strain evidence="1 2">SWE-8-4</strain>
    </source>
</reference>
<comment type="caution">
    <text evidence="1">The sequence shown here is derived from an EMBL/GenBank/DDBJ whole genome shotgun (WGS) entry which is preliminary data.</text>
</comment>
<dbReference type="EMBL" id="MBFR01000291">
    <property type="protein sequence ID" value="PVU89887.1"/>
    <property type="molecule type" value="Genomic_DNA"/>
</dbReference>
<organism evidence="1 2">
    <name type="scientific">Smittium simulii</name>
    <dbReference type="NCBI Taxonomy" id="133385"/>
    <lineage>
        <taxon>Eukaryota</taxon>
        <taxon>Fungi</taxon>
        <taxon>Fungi incertae sedis</taxon>
        <taxon>Zoopagomycota</taxon>
        <taxon>Kickxellomycotina</taxon>
        <taxon>Harpellomycetes</taxon>
        <taxon>Harpellales</taxon>
        <taxon>Legeriomycetaceae</taxon>
        <taxon>Smittium</taxon>
    </lineage>
</organism>
<dbReference type="Proteomes" id="UP000245383">
    <property type="component" value="Unassembled WGS sequence"/>
</dbReference>
<sequence>MYVVPTEIQNNVLIQRIKTGLSKRKLYTSKTVKETGWMPFIIQLLARGQTNFNIYCQTGCNLRSSLLRTSVNISGLGRCNYGFCTATSDTRCIYNIYGEFWYNCIPKNFENFVNPTVESTTTIWISQYVTKKC</sequence>
<evidence type="ECO:0000313" key="1">
    <source>
        <dbReference type="EMBL" id="PVU89887.1"/>
    </source>
</evidence>
<proteinExistence type="predicted"/>
<name>A0A2T9YC13_9FUNG</name>